<dbReference type="HOGENOM" id="CLU_181053_2_0_1"/>
<keyword evidence="6" id="KW-1185">Reference proteome</keyword>
<feature type="transmembrane region" description="Helical" evidence="1">
    <location>
        <begin position="7"/>
        <end position="29"/>
    </location>
</feature>
<keyword evidence="1" id="KW-0812">Transmembrane</keyword>
<organism evidence="3">
    <name type="scientific">Medicago truncatula</name>
    <name type="common">Barrel medic</name>
    <name type="synonym">Medicago tribuloides</name>
    <dbReference type="NCBI Taxonomy" id="3880"/>
    <lineage>
        <taxon>Eukaryota</taxon>
        <taxon>Viridiplantae</taxon>
        <taxon>Streptophyta</taxon>
        <taxon>Embryophyta</taxon>
        <taxon>Tracheophyta</taxon>
        <taxon>Spermatophyta</taxon>
        <taxon>Magnoliopsida</taxon>
        <taxon>eudicotyledons</taxon>
        <taxon>Gunneridae</taxon>
        <taxon>Pentapetalae</taxon>
        <taxon>rosids</taxon>
        <taxon>fabids</taxon>
        <taxon>Fabales</taxon>
        <taxon>Fabaceae</taxon>
        <taxon>Papilionoideae</taxon>
        <taxon>50 kb inversion clade</taxon>
        <taxon>NPAAA clade</taxon>
        <taxon>Hologalegina</taxon>
        <taxon>IRL clade</taxon>
        <taxon>Trifolieae</taxon>
        <taxon>Medicago</taxon>
    </lineage>
</organism>
<sequence>MVETPKFVYNLILLIYIFLFIIICDSTYLPTTRICITDKDCPSVKNYIGRCRKGYCQASKLR</sequence>
<accession>I3S1U5</accession>
<reference evidence="4 6" key="3">
    <citation type="journal article" date="2014" name="BMC Genomics">
        <title>An improved genome release (version Mt4.0) for the model legume Medicago truncatula.</title>
        <authorList>
            <person name="Tang H."/>
            <person name="Krishnakumar V."/>
            <person name="Bidwell S."/>
            <person name="Rosen B."/>
            <person name="Chan A."/>
            <person name="Zhou S."/>
            <person name="Gentzbittel L."/>
            <person name="Childs K.L."/>
            <person name="Yandell M."/>
            <person name="Gundlach H."/>
            <person name="Mayer K.F."/>
            <person name="Schwartz D.C."/>
            <person name="Town C.D."/>
        </authorList>
    </citation>
    <scope>GENOME REANNOTATION</scope>
    <source>
        <strain evidence="4">A17</strain>
        <strain evidence="5 6">cv. Jemalong A17</strain>
    </source>
</reference>
<dbReference type="InterPro" id="IPR009810">
    <property type="entry name" value="Nodulin_late_dom"/>
</dbReference>
<dbReference type="Proteomes" id="UP000002051">
    <property type="component" value="Unassembled WGS sequence"/>
</dbReference>
<reference evidence="5" key="4">
    <citation type="submission" date="2015-04" db="UniProtKB">
        <authorList>
            <consortium name="EnsemblPlants"/>
        </authorList>
    </citation>
    <scope>IDENTIFICATION</scope>
    <source>
        <strain evidence="5">cv. Jemalong A17</strain>
    </source>
</reference>
<dbReference type="Pfam" id="PF07127">
    <property type="entry name" value="Nodulin_late"/>
    <property type="match status" value="1"/>
</dbReference>
<dbReference type="EMBL" id="BT134442">
    <property type="protein sequence ID" value="AFK34237.1"/>
    <property type="molecule type" value="mRNA"/>
</dbReference>
<reference evidence="4 6" key="1">
    <citation type="journal article" date="2011" name="Nature">
        <title>The Medicago genome provides insight into the evolution of rhizobial symbioses.</title>
        <authorList>
            <person name="Young N.D."/>
            <person name="Debelle F."/>
            <person name="Oldroyd G.E."/>
            <person name="Geurts R."/>
            <person name="Cannon S.B."/>
            <person name="Udvardi M.K."/>
            <person name="Benedito V.A."/>
            <person name="Mayer K.F."/>
            <person name="Gouzy J."/>
            <person name="Schoof H."/>
            <person name="Van de Peer Y."/>
            <person name="Proost S."/>
            <person name="Cook D.R."/>
            <person name="Meyers B.C."/>
            <person name="Spannagl M."/>
            <person name="Cheung F."/>
            <person name="De Mita S."/>
            <person name="Krishnakumar V."/>
            <person name="Gundlach H."/>
            <person name="Zhou S."/>
            <person name="Mudge J."/>
            <person name="Bharti A.K."/>
            <person name="Murray J.D."/>
            <person name="Naoumkina M.A."/>
            <person name="Rosen B."/>
            <person name="Silverstein K.A."/>
            <person name="Tang H."/>
            <person name="Rombauts S."/>
            <person name="Zhao P.X."/>
            <person name="Zhou P."/>
            <person name="Barbe V."/>
            <person name="Bardou P."/>
            <person name="Bechner M."/>
            <person name="Bellec A."/>
            <person name="Berger A."/>
            <person name="Berges H."/>
            <person name="Bidwell S."/>
            <person name="Bisseling T."/>
            <person name="Choisne N."/>
            <person name="Couloux A."/>
            <person name="Denny R."/>
            <person name="Deshpande S."/>
            <person name="Dai X."/>
            <person name="Doyle J.J."/>
            <person name="Dudez A.M."/>
            <person name="Farmer A.D."/>
            <person name="Fouteau S."/>
            <person name="Franken C."/>
            <person name="Gibelin C."/>
            <person name="Gish J."/>
            <person name="Goldstein S."/>
            <person name="Gonzalez A.J."/>
            <person name="Green P.J."/>
            <person name="Hallab A."/>
            <person name="Hartog M."/>
            <person name="Hua A."/>
            <person name="Humphray S.J."/>
            <person name="Jeong D.H."/>
            <person name="Jing Y."/>
            <person name="Jocker A."/>
            <person name="Kenton S.M."/>
            <person name="Kim D.J."/>
            <person name="Klee K."/>
            <person name="Lai H."/>
            <person name="Lang C."/>
            <person name="Lin S."/>
            <person name="Macmil S.L."/>
            <person name="Magdelenat G."/>
            <person name="Matthews L."/>
            <person name="McCorrison J."/>
            <person name="Monaghan E.L."/>
            <person name="Mun J.H."/>
            <person name="Najar F.Z."/>
            <person name="Nicholson C."/>
            <person name="Noirot C."/>
            <person name="O'Bleness M."/>
            <person name="Paule C.R."/>
            <person name="Poulain J."/>
            <person name="Prion F."/>
            <person name="Qin B."/>
            <person name="Qu C."/>
            <person name="Retzel E.F."/>
            <person name="Riddle C."/>
            <person name="Sallet E."/>
            <person name="Samain S."/>
            <person name="Samson N."/>
            <person name="Sanders I."/>
            <person name="Saurat O."/>
            <person name="Scarpelli C."/>
            <person name="Schiex T."/>
            <person name="Segurens B."/>
            <person name="Severin A.J."/>
            <person name="Sherrier D.J."/>
            <person name="Shi R."/>
            <person name="Sims S."/>
            <person name="Singer S.R."/>
            <person name="Sinharoy S."/>
            <person name="Sterck L."/>
            <person name="Viollet A."/>
            <person name="Wang B.B."/>
            <person name="Wang K."/>
            <person name="Wang M."/>
            <person name="Wang X."/>
            <person name="Warfsmann J."/>
            <person name="Weissenbach J."/>
            <person name="White D.D."/>
            <person name="White J.D."/>
            <person name="Wiley G.B."/>
            <person name="Wincker P."/>
            <person name="Xing Y."/>
            <person name="Yang L."/>
            <person name="Yao Z."/>
            <person name="Ying F."/>
            <person name="Zhai J."/>
            <person name="Zhou L."/>
            <person name="Zuber A."/>
            <person name="Denarie J."/>
            <person name="Dixon R.A."/>
            <person name="May G.D."/>
            <person name="Schwartz D.C."/>
            <person name="Rogers J."/>
            <person name="Quetier F."/>
            <person name="Town C.D."/>
            <person name="Roe B.A."/>
        </authorList>
    </citation>
    <scope>NUCLEOTIDE SEQUENCE [LARGE SCALE GENOMIC DNA]</scope>
    <source>
        <strain evidence="4">A17</strain>
        <strain evidence="5 6">cv. Jemalong A17</strain>
    </source>
</reference>
<evidence type="ECO:0000313" key="4">
    <source>
        <dbReference type="EMBL" id="KEH21601.1"/>
    </source>
</evidence>
<dbReference type="GO" id="GO:0046872">
    <property type="term" value="F:metal ion binding"/>
    <property type="evidence" value="ECO:0007669"/>
    <property type="project" value="InterPro"/>
</dbReference>
<dbReference type="EnsemblPlants" id="KEH21601">
    <property type="protein sequence ID" value="KEH21601"/>
    <property type="gene ID" value="MTR_7g008130"/>
</dbReference>
<keyword evidence="1" id="KW-1133">Transmembrane helix</keyword>
<reference evidence="3" key="2">
    <citation type="submission" date="2012-05" db="EMBL/GenBank/DDBJ databases">
        <authorList>
            <person name="Krishnakumar V."/>
            <person name="Cheung F."/>
            <person name="Xiao Y."/>
            <person name="Chan A."/>
            <person name="Moskal W.A."/>
            <person name="Town C.D."/>
        </authorList>
    </citation>
    <scope>NUCLEOTIDE SEQUENCE</scope>
</reference>
<dbReference type="AlphaFoldDB" id="I3S1U5"/>
<dbReference type="EMBL" id="CM001223">
    <property type="protein sequence ID" value="KEH21601.1"/>
    <property type="molecule type" value="Genomic_DNA"/>
</dbReference>
<evidence type="ECO:0000313" key="5">
    <source>
        <dbReference type="EnsemblPlants" id="KEH21601"/>
    </source>
</evidence>
<name>I3S1U5_MEDTR</name>
<evidence type="ECO:0000313" key="6">
    <source>
        <dbReference type="Proteomes" id="UP000002051"/>
    </source>
</evidence>
<evidence type="ECO:0000313" key="3">
    <source>
        <dbReference type="EMBL" id="AFK34237.1"/>
    </source>
</evidence>
<evidence type="ECO:0000256" key="1">
    <source>
        <dbReference type="SAM" id="Phobius"/>
    </source>
</evidence>
<feature type="domain" description="Late nodulin" evidence="2">
    <location>
        <begin position="1"/>
        <end position="57"/>
    </location>
</feature>
<protein>
    <submittedName>
        <fullName evidence="4">Nodule Cysteine-Rich (NCR) secreted peptide</fullName>
    </submittedName>
</protein>
<proteinExistence type="evidence at transcript level"/>
<gene>
    <name evidence="4" type="ordered locus">MTR_7g008130</name>
</gene>
<evidence type="ECO:0000259" key="2">
    <source>
        <dbReference type="Pfam" id="PF07127"/>
    </source>
</evidence>
<keyword evidence="1" id="KW-0472">Membrane</keyword>